<dbReference type="GeneTree" id="ENSGT00490000043432"/>
<evidence type="ECO:0000313" key="3">
    <source>
        <dbReference type="Proteomes" id="UP000694580"/>
    </source>
</evidence>
<protein>
    <recommendedName>
        <fullName evidence="4">Condensin-2 complex subunit G2</fullName>
    </recommendedName>
</protein>
<dbReference type="Ensembl" id="ENSDCDT00010041220.1">
    <property type="protein sequence ID" value="ENSDCDP00010033224.1"/>
    <property type="gene ID" value="ENSDCDG00010021224.1"/>
</dbReference>
<dbReference type="Pfam" id="PF12422">
    <property type="entry name" value="Condensin2nSMC"/>
    <property type="match status" value="1"/>
</dbReference>
<dbReference type="PANTHER" id="PTHR16199:SF4">
    <property type="entry name" value="CONDENSIN-2 COMPLEX SUBUNIT G2"/>
    <property type="match status" value="1"/>
</dbReference>
<keyword evidence="3" id="KW-1185">Reference proteome</keyword>
<dbReference type="InterPro" id="IPR024741">
    <property type="entry name" value="Condensin2_G2"/>
</dbReference>
<organism evidence="2 3">
    <name type="scientific">Denticeps clupeoides</name>
    <name type="common">denticle herring</name>
    <dbReference type="NCBI Taxonomy" id="299321"/>
    <lineage>
        <taxon>Eukaryota</taxon>
        <taxon>Metazoa</taxon>
        <taxon>Chordata</taxon>
        <taxon>Craniata</taxon>
        <taxon>Vertebrata</taxon>
        <taxon>Euteleostomi</taxon>
        <taxon>Actinopterygii</taxon>
        <taxon>Neopterygii</taxon>
        <taxon>Teleostei</taxon>
        <taxon>Clupei</taxon>
        <taxon>Clupeiformes</taxon>
        <taxon>Denticipitoidei</taxon>
        <taxon>Denticipitidae</taxon>
        <taxon>Denticeps</taxon>
    </lineage>
</organism>
<proteinExistence type="predicted"/>
<feature type="region of interest" description="Disordered" evidence="1">
    <location>
        <begin position="879"/>
        <end position="901"/>
    </location>
</feature>
<sequence length="970" mass="110408">MSKRGAFLDSVCRKNTEDFLNFIQLHKDRSEPFELQEVLQELEVASRKGLWARLCKLLQDTVAACPPESWNAGPQEKAVEGMEVDGSSDFRTVKCTYCGESVALEGVYRDYIIRSLDLLSSIPESEGALQQSIYSFFECWWKKGLHGKEELGLTTFLFCLKKSVPDVKRLWSFHELLLNVDFESEQGRQITNLLLLCCLQSNHIKRDEGKRFLVFLFSWNVKFIRMIHSTLKNQLQFIPKAATQHVAEIYFRAWKNASGTFLEEIESTCIQDFMQHAVLLLRTSPVLPKVRQILRYFHKQKFRSGIDEMLYRLYKPILWRALKATNGEVRANATVLLAEAFPLQDPSMSSETMDQVVQKQLDAVFSMLDDPQPLVRSSAILATCTILSKCWELIPSTILTDFMKKLVLQLATDTSSADVRCSVYMCMSVILDNNMSHAVMENLLPVLRTSLHDSSEKVRVAFINFLLKIKAVRAAKFWKVCSMEHLLARLERDTPPVCKRIVDLLFNSFFPVNQSEEVWCERCVTLIQMNSKAARKFYQYVHLNCLNVCIQRAREEDPNDTSSTNKENTSVLDDVLSVRDTASMARLMEVIVILWRSIEKSLQHNDEAQKYVVAKFASVLPEYLRVFQDDRSCNVPLLCMASLLPPASVPTISCGVLSRLKKLEVGAPVSQYSLTLDCLCSWGQAASILELITDWLTEALPKTSGKADKNSSTRRVRVQDMVEAKPDLVLDYLEYILTHPRTRDWVLSLPMGKLKQLLKALSSWKVVKDVSAPNTETALRAFSLHGRLCIHLHHRVSPIVISFSNKYCVCVFSSVFVDKGYVCIPPLLSVLTMVATDCMSQDSSGQNESLSVHTGVITNIFHKTLEVLAGRLRKEREEGEQVRRSIGGSGDRGSPWQHGRGSIEFSAKRTGKVCSKTHMLLQLLFCIKSKNDMVLIKYSPEMKLLFLMVQEWNIQVSMLLLRLLVNVMNY</sequence>
<dbReference type="Proteomes" id="UP000694580">
    <property type="component" value="Chromosome 2"/>
</dbReference>
<dbReference type="Gene3D" id="1.25.10.10">
    <property type="entry name" value="Leucine-rich Repeat Variant"/>
    <property type="match status" value="1"/>
</dbReference>
<dbReference type="AlphaFoldDB" id="A0AAY4CKQ6"/>
<dbReference type="GO" id="GO:0005634">
    <property type="term" value="C:nucleus"/>
    <property type="evidence" value="ECO:0007669"/>
    <property type="project" value="InterPro"/>
</dbReference>
<dbReference type="SUPFAM" id="SSF48371">
    <property type="entry name" value="ARM repeat"/>
    <property type="match status" value="1"/>
</dbReference>
<dbReference type="GO" id="GO:0000796">
    <property type="term" value="C:condensin complex"/>
    <property type="evidence" value="ECO:0007669"/>
    <property type="project" value="TreeGrafter"/>
</dbReference>
<dbReference type="PANTHER" id="PTHR16199">
    <property type="entry name" value="CONDENSIN-2 COMPLEX SUBUNIT G2"/>
    <property type="match status" value="1"/>
</dbReference>
<dbReference type="GO" id="GO:0000070">
    <property type="term" value="P:mitotic sister chromatid segregation"/>
    <property type="evidence" value="ECO:0007669"/>
    <property type="project" value="TreeGrafter"/>
</dbReference>
<name>A0AAY4CKQ6_9TELE</name>
<reference evidence="2" key="2">
    <citation type="submission" date="2025-08" db="UniProtKB">
        <authorList>
            <consortium name="Ensembl"/>
        </authorList>
    </citation>
    <scope>IDENTIFICATION</scope>
</reference>
<evidence type="ECO:0000256" key="1">
    <source>
        <dbReference type="SAM" id="MobiDB-lite"/>
    </source>
</evidence>
<reference evidence="2 3" key="1">
    <citation type="submission" date="2020-06" db="EMBL/GenBank/DDBJ databases">
        <authorList>
            <consortium name="Wellcome Sanger Institute Data Sharing"/>
        </authorList>
    </citation>
    <scope>NUCLEOTIDE SEQUENCE [LARGE SCALE GENOMIC DNA]</scope>
</reference>
<evidence type="ECO:0008006" key="4">
    <source>
        <dbReference type="Google" id="ProtNLM"/>
    </source>
</evidence>
<reference evidence="2" key="3">
    <citation type="submission" date="2025-09" db="UniProtKB">
        <authorList>
            <consortium name="Ensembl"/>
        </authorList>
    </citation>
    <scope>IDENTIFICATION</scope>
</reference>
<dbReference type="InterPro" id="IPR011989">
    <property type="entry name" value="ARM-like"/>
</dbReference>
<accession>A0AAY4CKQ6</accession>
<gene>
    <name evidence="2" type="primary">NCAPG2</name>
</gene>
<dbReference type="InterPro" id="IPR016024">
    <property type="entry name" value="ARM-type_fold"/>
</dbReference>
<evidence type="ECO:0000313" key="2">
    <source>
        <dbReference type="Ensembl" id="ENSDCDP00010033224.1"/>
    </source>
</evidence>